<organism evidence="2">
    <name type="scientific">Arundo donax</name>
    <name type="common">Giant reed</name>
    <name type="synonym">Donax arundinaceus</name>
    <dbReference type="NCBI Taxonomy" id="35708"/>
    <lineage>
        <taxon>Eukaryota</taxon>
        <taxon>Viridiplantae</taxon>
        <taxon>Streptophyta</taxon>
        <taxon>Embryophyta</taxon>
        <taxon>Tracheophyta</taxon>
        <taxon>Spermatophyta</taxon>
        <taxon>Magnoliopsida</taxon>
        <taxon>Liliopsida</taxon>
        <taxon>Poales</taxon>
        <taxon>Poaceae</taxon>
        <taxon>PACMAD clade</taxon>
        <taxon>Arundinoideae</taxon>
        <taxon>Arundineae</taxon>
        <taxon>Arundo</taxon>
    </lineage>
</organism>
<keyword evidence="1" id="KW-0812">Transmembrane</keyword>
<dbReference type="AlphaFoldDB" id="A0A0A8YBK9"/>
<keyword evidence="1" id="KW-1133">Transmembrane helix</keyword>
<evidence type="ECO:0000256" key="1">
    <source>
        <dbReference type="SAM" id="Phobius"/>
    </source>
</evidence>
<proteinExistence type="predicted"/>
<evidence type="ECO:0000313" key="2">
    <source>
        <dbReference type="EMBL" id="JAD23361.1"/>
    </source>
</evidence>
<name>A0A0A8YBK9_ARUDO</name>
<feature type="transmembrane region" description="Helical" evidence="1">
    <location>
        <begin position="29"/>
        <end position="50"/>
    </location>
</feature>
<reference evidence="2" key="2">
    <citation type="journal article" date="2015" name="Data Brief">
        <title>Shoot transcriptome of the giant reed, Arundo donax.</title>
        <authorList>
            <person name="Barrero R.A."/>
            <person name="Guerrero F.D."/>
            <person name="Moolhuijzen P."/>
            <person name="Goolsby J.A."/>
            <person name="Tidwell J."/>
            <person name="Bellgard S.E."/>
            <person name="Bellgard M.I."/>
        </authorList>
    </citation>
    <scope>NUCLEOTIDE SEQUENCE</scope>
    <source>
        <tissue evidence="2">Shoot tissue taken approximately 20 cm above the soil surface</tissue>
    </source>
</reference>
<sequence length="58" mass="6738">MRLKFALLYGFFLGNPVQLLIPENTEKLLVSSIVCIVTFQWKIILSFVFARTIHDHES</sequence>
<keyword evidence="1" id="KW-0472">Membrane</keyword>
<accession>A0A0A8YBK9</accession>
<protein>
    <submittedName>
        <fullName evidence="2">Uncharacterized protein</fullName>
    </submittedName>
</protein>
<reference evidence="2" key="1">
    <citation type="submission" date="2014-09" db="EMBL/GenBank/DDBJ databases">
        <authorList>
            <person name="Magalhaes I.L.F."/>
            <person name="Oliveira U."/>
            <person name="Santos F.R."/>
            <person name="Vidigal T.H.D.A."/>
            <person name="Brescovit A.D."/>
            <person name="Santos A.J."/>
        </authorList>
    </citation>
    <scope>NUCLEOTIDE SEQUENCE</scope>
    <source>
        <tissue evidence="2">Shoot tissue taken approximately 20 cm above the soil surface</tissue>
    </source>
</reference>
<dbReference type="EMBL" id="GBRH01274534">
    <property type="protein sequence ID" value="JAD23361.1"/>
    <property type="molecule type" value="Transcribed_RNA"/>
</dbReference>